<dbReference type="PIRSF" id="PIRSF002703">
    <property type="entry name" value="Thaumatin"/>
    <property type="match status" value="1"/>
</dbReference>
<protein>
    <submittedName>
        <fullName evidence="5">Pathogenesis-related protein R major form</fullName>
    </submittedName>
</protein>
<keyword evidence="4" id="KW-0732">Signal</keyword>
<dbReference type="AlphaFoldDB" id="A0ABD1AQK7"/>
<accession>A0ABD1AQK7</accession>
<feature type="disulfide bond" evidence="3">
    <location>
        <begin position="155"/>
        <end position="165"/>
    </location>
</feature>
<dbReference type="Pfam" id="PF00314">
    <property type="entry name" value="Thaumatin"/>
    <property type="match status" value="1"/>
</dbReference>
<dbReference type="EMBL" id="JBANAX010000435">
    <property type="protein sequence ID" value="KAL1208912.1"/>
    <property type="molecule type" value="Genomic_DNA"/>
</dbReference>
<feature type="disulfide bond" evidence="3">
    <location>
        <begin position="179"/>
        <end position="185"/>
    </location>
</feature>
<feature type="disulfide bond" evidence="3">
    <location>
        <begin position="142"/>
        <end position="215"/>
    </location>
</feature>
<dbReference type="SUPFAM" id="SSF49870">
    <property type="entry name" value="Osmotin, thaumatin-like protein"/>
    <property type="match status" value="1"/>
</dbReference>
<dbReference type="PROSITE" id="PS00316">
    <property type="entry name" value="THAUMATIN_1"/>
    <property type="match status" value="1"/>
</dbReference>
<reference evidence="5 6" key="1">
    <citation type="submission" date="2024-04" db="EMBL/GenBank/DDBJ databases">
        <title>Genome assembly C_amara_ONT_v2.</title>
        <authorList>
            <person name="Yant L."/>
            <person name="Moore C."/>
            <person name="Slenker M."/>
        </authorList>
    </citation>
    <scope>NUCLEOTIDE SEQUENCE [LARGE SCALE GENOMIC DNA]</scope>
    <source>
        <tissue evidence="5">Leaf</tissue>
    </source>
</reference>
<dbReference type="Gene3D" id="2.60.110.10">
    <property type="entry name" value="Thaumatin"/>
    <property type="match status" value="1"/>
</dbReference>
<dbReference type="PRINTS" id="PR00347">
    <property type="entry name" value="THAUMATIN"/>
</dbReference>
<dbReference type="InterPro" id="IPR001938">
    <property type="entry name" value="Thaumatin"/>
</dbReference>
<evidence type="ECO:0000256" key="4">
    <source>
        <dbReference type="SAM" id="SignalP"/>
    </source>
</evidence>
<dbReference type="FunFam" id="2.60.110.10:FF:000003">
    <property type="entry name" value="Thaumatin I"/>
    <property type="match status" value="1"/>
</dbReference>
<feature type="signal peptide" evidence="4">
    <location>
        <begin position="1"/>
        <end position="26"/>
    </location>
</feature>
<dbReference type="SMART" id="SM00205">
    <property type="entry name" value="THN"/>
    <property type="match status" value="1"/>
</dbReference>
<gene>
    <name evidence="5" type="ORF">V5N11_030390</name>
</gene>
<evidence type="ECO:0000256" key="2">
    <source>
        <dbReference type="ARBA" id="ARBA00023157"/>
    </source>
</evidence>
<dbReference type="Proteomes" id="UP001558713">
    <property type="component" value="Unassembled WGS sequence"/>
</dbReference>
<dbReference type="PANTHER" id="PTHR31048">
    <property type="entry name" value="OS03G0233200 PROTEIN"/>
    <property type="match status" value="1"/>
</dbReference>
<comment type="caution">
    <text evidence="5">The sequence shown here is derived from an EMBL/GenBank/DDBJ whole genome shotgun (WGS) entry which is preliminary data.</text>
</comment>
<dbReference type="CDD" id="cd09217">
    <property type="entry name" value="TLP-P"/>
    <property type="match status" value="1"/>
</dbReference>
<keyword evidence="6" id="KW-1185">Reference proteome</keyword>
<feature type="disulfide bond" evidence="3">
    <location>
        <begin position="169"/>
        <end position="178"/>
    </location>
</feature>
<feature type="disulfide bond" evidence="3">
    <location>
        <begin position="91"/>
        <end position="97"/>
    </location>
</feature>
<dbReference type="PROSITE" id="PS51367">
    <property type="entry name" value="THAUMATIN_2"/>
    <property type="match status" value="1"/>
</dbReference>
<dbReference type="InterPro" id="IPR017949">
    <property type="entry name" value="Thaumatin_CS"/>
</dbReference>
<dbReference type="InterPro" id="IPR037176">
    <property type="entry name" value="Osmotin/thaumatin-like_sf"/>
</dbReference>
<evidence type="ECO:0000313" key="5">
    <source>
        <dbReference type="EMBL" id="KAL1208912.1"/>
    </source>
</evidence>
<feature type="disulfide bond" evidence="3">
    <location>
        <begin position="147"/>
        <end position="198"/>
    </location>
</feature>
<evidence type="ECO:0000256" key="3">
    <source>
        <dbReference type="PIRSR" id="PIRSR002703-1"/>
    </source>
</evidence>
<feature type="chain" id="PRO_5044867344" evidence="4">
    <location>
        <begin position="27"/>
        <end position="220"/>
    </location>
</feature>
<evidence type="ECO:0000256" key="1">
    <source>
        <dbReference type="ARBA" id="ARBA00010607"/>
    </source>
</evidence>
<proteinExistence type="inferred from homology"/>
<comment type="similarity">
    <text evidence="1">Belongs to the thaumatin family.</text>
</comment>
<sequence length="220" mass="24048">MVFLKTLPIIFFFAFLILYLVFPADAATITVRNNCPYVVWAAGTPGGGKRLETGGIWTVNANPGTVQARIWGRTDCNFDASGRGSCRTGDCGGLLECTSYGQPPNTLAEYALTQYANQDFYDISVIDGFNIPMEFSSASGNCKVIRCTADIIKDCPDELRKDNACNGPCPMFRREEDCCNVNKNCGPTPLSSFFKQRCPDVYTYPNDGQTGQFACPTGNN</sequence>
<organism evidence="5 6">
    <name type="scientific">Cardamine amara subsp. amara</name>
    <dbReference type="NCBI Taxonomy" id="228776"/>
    <lineage>
        <taxon>Eukaryota</taxon>
        <taxon>Viridiplantae</taxon>
        <taxon>Streptophyta</taxon>
        <taxon>Embryophyta</taxon>
        <taxon>Tracheophyta</taxon>
        <taxon>Spermatophyta</taxon>
        <taxon>Magnoliopsida</taxon>
        <taxon>eudicotyledons</taxon>
        <taxon>Gunneridae</taxon>
        <taxon>Pentapetalae</taxon>
        <taxon>rosids</taxon>
        <taxon>malvids</taxon>
        <taxon>Brassicales</taxon>
        <taxon>Brassicaceae</taxon>
        <taxon>Cardamineae</taxon>
        <taxon>Cardamine</taxon>
    </lineage>
</organism>
<evidence type="ECO:0000313" key="6">
    <source>
        <dbReference type="Proteomes" id="UP001558713"/>
    </source>
</evidence>
<feature type="disulfide bond" evidence="3">
    <location>
        <begin position="76"/>
        <end position="86"/>
    </location>
</feature>
<name>A0ABD1AQK7_CARAN</name>
<keyword evidence="2 3" id="KW-1015">Disulfide bond</keyword>